<accession>A0ABP9G1F2</accession>
<feature type="transmembrane region" description="Helical" evidence="1">
    <location>
        <begin position="173"/>
        <end position="194"/>
    </location>
</feature>
<keyword evidence="1" id="KW-0472">Membrane</keyword>
<feature type="transmembrane region" description="Helical" evidence="1">
    <location>
        <begin position="28"/>
        <end position="48"/>
    </location>
</feature>
<keyword evidence="1" id="KW-1133">Transmembrane helix</keyword>
<name>A0ABP9G1F2_9MICC</name>
<protein>
    <submittedName>
        <fullName evidence="2">Uncharacterized protein</fullName>
    </submittedName>
</protein>
<reference evidence="3" key="1">
    <citation type="journal article" date="2019" name="Int. J. Syst. Evol. Microbiol.">
        <title>The Global Catalogue of Microorganisms (GCM) 10K type strain sequencing project: providing services to taxonomists for standard genome sequencing and annotation.</title>
        <authorList>
            <consortium name="The Broad Institute Genomics Platform"/>
            <consortium name="The Broad Institute Genome Sequencing Center for Infectious Disease"/>
            <person name="Wu L."/>
            <person name="Ma J."/>
        </authorList>
    </citation>
    <scope>NUCLEOTIDE SEQUENCE [LARGE SCALE GENOMIC DNA]</scope>
    <source>
        <strain evidence="3">JCM 19129</strain>
    </source>
</reference>
<evidence type="ECO:0000313" key="2">
    <source>
        <dbReference type="EMBL" id="GAA4925041.1"/>
    </source>
</evidence>
<feature type="transmembrane region" description="Helical" evidence="1">
    <location>
        <begin position="6"/>
        <end position="21"/>
    </location>
</feature>
<comment type="caution">
    <text evidence="2">The sequence shown here is derived from an EMBL/GenBank/DDBJ whole genome shotgun (WGS) entry which is preliminary data.</text>
</comment>
<keyword evidence="3" id="KW-1185">Reference proteome</keyword>
<dbReference type="Proteomes" id="UP001500368">
    <property type="component" value="Unassembled WGS sequence"/>
</dbReference>
<feature type="transmembrane region" description="Helical" evidence="1">
    <location>
        <begin position="120"/>
        <end position="143"/>
    </location>
</feature>
<dbReference type="EMBL" id="BAABLW010000007">
    <property type="protein sequence ID" value="GAA4925041.1"/>
    <property type="molecule type" value="Genomic_DNA"/>
</dbReference>
<feature type="transmembrane region" description="Helical" evidence="1">
    <location>
        <begin position="60"/>
        <end position="81"/>
    </location>
</feature>
<sequence>MITALIPPICLMALILVKLRFKDQHTAFLILTALGAGAALGTLSRLGIPDYGDGWEAAPRIVLNIIMIASAVAIGSCWRAVNPIAGPTTGTGATGRAYRYTADDHQALRLAGLLLKEQNLLVQAIGFTAIAMCTLAVALGLLAGDDGTVFALSLPWGSPPISVTLSLEDPNSFIYLPVLVLGATHLSALIATLISQFRTSRG</sequence>
<keyword evidence="1" id="KW-0812">Transmembrane</keyword>
<gene>
    <name evidence="2" type="ORF">GCM10025790_22900</name>
</gene>
<evidence type="ECO:0000256" key="1">
    <source>
        <dbReference type="SAM" id="Phobius"/>
    </source>
</evidence>
<proteinExistence type="predicted"/>
<organism evidence="2 3">
    <name type="scientific">Nesterenkonia rhizosphaerae</name>
    <dbReference type="NCBI Taxonomy" id="1348272"/>
    <lineage>
        <taxon>Bacteria</taxon>
        <taxon>Bacillati</taxon>
        <taxon>Actinomycetota</taxon>
        <taxon>Actinomycetes</taxon>
        <taxon>Micrococcales</taxon>
        <taxon>Micrococcaceae</taxon>
        <taxon>Nesterenkonia</taxon>
    </lineage>
</organism>
<dbReference type="RefSeq" id="WP_345478145.1">
    <property type="nucleotide sequence ID" value="NZ_BAABLW010000007.1"/>
</dbReference>
<evidence type="ECO:0000313" key="3">
    <source>
        <dbReference type="Proteomes" id="UP001500368"/>
    </source>
</evidence>